<evidence type="ECO:0000313" key="2">
    <source>
        <dbReference type="Proteomes" id="UP000886829"/>
    </source>
</evidence>
<sequence length="195" mass="22271">MWIAYVHGFLSGPNAVKAHALKAYIDEHESDLHFWALDFPDTPQEAIASLQEQLSAWKKEHPHEKICLVGSSMGGFFSTLLSAQFACKAALLNPCTHPQEYFEALCGPYVNPLTERHFTLTPEMLPFLESLDRATVIRPELLQVYLGGKDRTLDYRKSLLRYNNCDIRFYKDEDHAFTNNFAALIPHIIAFAREI</sequence>
<dbReference type="InterPro" id="IPR008886">
    <property type="entry name" value="UPF0227/Esterase_YqiA"/>
</dbReference>
<dbReference type="PANTHER" id="PTHR35602">
    <property type="entry name" value="ESTERASE YQIA-RELATED"/>
    <property type="match status" value="1"/>
</dbReference>
<dbReference type="SUPFAM" id="SSF53474">
    <property type="entry name" value="alpha/beta-Hydrolases"/>
    <property type="match status" value="1"/>
</dbReference>
<dbReference type="AlphaFoldDB" id="A0A9D1WBZ1"/>
<protein>
    <recommendedName>
        <fullName evidence="3">Esterase</fullName>
    </recommendedName>
</protein>
<dbReference type="PANTHER" id="PTHR35602:SF3">
    <property type="entry name" value="ESTERASE YQIA"/>
    <property type="match status" value="1"/>
</dbReference>
<evidence type="ECO:0008006" key="3">
    <source>
        <dbReference type="Google" id="ProtNLM"/>
    </source>
</evidence>
<comment type="caution">
    <text evidence="1">The sequence shown here is derived from an EMBL/GenBank/DDBJ whole genome shotgun (WGS) entry which is preliminary data.</text>
</comment>
<dbReference type="Proteomes" id="UP000886829">
    <property type="component" value="Unassembled WGS sequence"/>
</dbReference>
<reference evidence="1" key="2">
    <citation type="submission" date="2021-04" db="EMBL/GenBank/DDBJ databases">
        <authorList>
            <person name="Gilroy R."/>
        </authorList>
    </citation>
    <scope>NUCLEOTIDE SEQUENCE</scope>
    <source>
        <strain evidence="1">USASDec5-558</strain>
    </source>
</reference>
<reference evidence="1" key="1">
    <citation type="journal article" date="2021" name="PeerJ">
        <title>Extensive microbial diversity within the chicken gut microbiome revealed by metagenomics and culture.</title>
        <authorList>
            <person name="Gilroy R."/>
            <person name="Ravi A."/>
            <person name="Getino M."/>
            <person name="Pursley I."/>
            <person name="Horton D.L."/>
            <person name="Alikhan N.F."/>
            <person name="Baker D."/>
            <person name="Gharbi K."/>
            <person name="Hall N."/>
            <person name="Watson M."/>
            <person name="Adriaenssens E.M."/>
            <person name="Foster-Nyarko E."/>
            <person name="Jarju S."/>
            <person name="Secka A."/>
            <person name="Antonio M."/>
            <person name="Oren A."/>
            <person name="Chaudhuri R.R."/>
            <person name="La Ragione R."/>
            <person name="Hildebrand F."/>
            <person name="Pallen M.J."/>
        </authorList>
    </citation>
    <scope>NUCLEOTIDE SEQUENCE</scope>
    <source>
        <strain evidence="1">USASDec5-558</strain>
    </source>
</reference>
<proteinExistence type="predicted"/>
<dbReference type="Pfam" id="PF05728">
    <property type="entry name" value="UPF0227"/>
    <property type="match status" value="1"/>
</dbReference>
<gene>
    <name evidence="1" type="ORF">H9850_02820</name>
</gene>
<dbReference type="Gene3D" id="3.40.50.1820">
    <property type="entry name" value="alpha/beta hydrolase"/>
    <property type="match status" value="1"/>
</dbReference>
<organism evidence="1 2">
    <name type="scientific">Candidatus Anaerobiospirillum pullistercoris</name>
    <dbReference type="NCBI Taxonomy" id="2838452"/>
    <lineage>
        <taxon>Bacteria</taxon>
        <taxon>Pseudomonadati</taxon>
        <taxon>Pseudomonadota</taxon>
        <taxon>Gammaproteobacteria</taxon>
        <taxon>Aeromonadales</taxon>
        <taxon>Succinivibrionaceae</taxon>
        <taxon>Anaerobiospirillum</taxon>
    </lineage>
</organism>
<dbReference type="EMBL" id="DXEV01000051">
    <property type="protein sequence ID" value="HIX56386.1"/>
    <property type="molecule type" value="Genomic_DNA"/>
</dbReference>
<accession>A0A9D1WBZ1</accession>
<name>A0A9D1WBZ1_9GAMM</name>
<evidence type="ECO:0000313" key="1">
    <source>
        <dbReference type="EMBL" id="HIX56386.1"/>
    </source>
</evidence>
<dbReference type="InterPro" id="IPR029058">
    <property type="entry name" value="AB_hydrolase_fold"/>
</dbReference>